<dbReference type="OrthoDB" id="3176171at2759"/>
<dbReference type="InterPro" id="IPR027640">
    <property type="entry name" value="Kinesin-like_fam"/>
</dbReference>
<sequence length="672" mass="74110">MASSAALTTTHLPRLRTLLQDWEQKQLALKGQQRNGSEDLNDSADDLQITLGDNGSKLSKDVIVAFRTRPPLKNEAADKFKGNPDQDAESGEGGAETVKELGIEFCAGISVPNSKAGVFIAHVPGMKWSGPTLAHKSYDSDLAFGPDVSNEEVYQRTVIAQDLLPLVLSGGIGCILAYGQTSSGKTFTMEGLEHRIARDLFDTAKSTGKRLLSSEKIGDADGSDVFKVSVTFLELLGKYATDLVEPGTKVDSQSNPVRKEVPIREDKVGDVKPGLVSTSINNSAELEDLITNSLAHRRMSATNRNATSSRSHALLTIRVKNTLLPYAEEGQLILVDLAGSERYEDSKAHDKVRMDESKENNKSLMNLKECVQAKAKTAQEDGFVHIPWRSNKLTMLLKPIFDIESRQPSKTVIIAHVSPHIQDTVHSTNTLSYASSFKIAPPKLRGPAPYDANDPRTWDHEHTVSWLTDQFKTKVLAADTKDAERRNSVLETLDDNAPVELPVDIGILCPPGATGMYFGKMYTIEFVERCLNAVPKPAEGIPKVDSEALKNMAQEIIGALFYLVITAKTKSRKELMNSRKKLNVEQSYGEGARRFVPGTNRTYEVEVYDHADIYDARRYYGGEWDKTVNNAIQKSKDEGGWIVEAKGNAIKGLMERWRAQKAEKETMQTKAG</sequence>
<dbReference type="GO" id="GO:0008017">
    <property type="term" value="F:microtubule binding"/>
    <property type="evidence" value="ECO:0007669"/>
    <property type="project" value="InterPro"/>
</dbReference>
<keyword evidence="2 3" id="KW-0067">ATP-binding</keyword>
<dbReference type="EMBL" id="KN832994">
    <property type="protein sequence ID" value="KIM82441.1"/>
    <property type="molecule type" value="Genomic_DNA"/>
</dbReference>
<keyword evidence="9" id="KW-1185">Reference proteome</keyword>
<dbReference type="PROSITE" id="PS50067">
    <property type="entry name" value="KINESIN_MOTOR_2"/>
    <property type="match status" value="1"/>
</dbReference>
<keyword evidence="5" id="KW-0175">Coiled coil</keyword>
<evidence type="ECO:0000259" key="7">
    <source>
        <dbReference type="PROSITE" id="PS50067"/>
    </source>
</evidence>
<dbReference type="PRINTS" id="PR00380">
    <property type="entry name" value="KINESINHEAVY"/>
</dbReference>
<evidence type="ECO:0000256" key="2">
    <source>
        <dbReference type="ARBA" id="ARBA00022840"/>
    </source>
</evidence>
<feature type="binding site" evidence="3">
    <location>
        <begin position="179"/>
        <end position="186"/>
    </location>
    <ligand>
        <name>ATP</name>
        <dbReference type="ChEBI" id="CHEBI:30616"/>
    </ligand>
</feature>
<dbReference type="InterPro" id="IPR036961">
    <property type="entry name" value="Kinesin_motor_dom_sf"/>
</dbReference>
<feature type="domain" description="Kinesin motor" evidence="7">
    <location>
        <begin position="61"/>
        <end position="440"/>
    </location>
</feature>
<dbReference type="GO" id="GO:0005874">
    <property type="term" value="C:microtubule"/>
    <property type="evidence" value="ECO:0007669"/>
    <property type="project" value="UniProtKB-KW"/>
</dbReference>
<feature type="region of interest" description="Disordered" evidence="6">
    <location>
        <begin position="75"/>
        <end position="94"/>
    </location>
</feature>
<dbReference type="SUPFAM" id="SSF52540">
    <property type="entry name" value="P-loop containing nucleoside triphosphate hydrolases"/>
    <property type="match status" value="1"/>
</dbReference>
<name>A0A0C3FU65_PILCF</name>
<dbReference type="PROSITE" id="PS00411">
    <property type="entry name" value="KINESIN_MOTOR_1"/>
    <property type="match status" value="1"/>
</dbReference>
<dbReference type="InParanoid" id="A0A0C3FU65"/>
<dbReference type="GO" id="GO:0016887">
    <property type="term" value="F:ATP hydrolysis activity"/>
    <property type="evidence" value="ECO:0007669"/>
    <property type="project" value="TreeGrafter"/>
</dbReference>
<dbReference type="Proteomes" id="UP000054166">
    <property type="component" value="Unassembled WGS sequence"/>
</dbReference>
<dbReference type="InterPro" id="IPR027417">
    <property type="entry name" value="P-loop_NTPase"/>
</dbReference>
<dbReference type="PANTHER" id="PTHR24115">
    <property type="entry name" value="KINESIN-RELATED"/>
    <property type="match status" value="1"/>
</dbReference>
<dbReference type="Gene3D" id="3.40.850.10">
    <property type="entry name" value="Kinesin motor domain"/>
    <property type="match status" value="1"/>
</dbReference>
<keyword evidence="4" id="KW-0493">Microtubule</keyword>
<dbReference type="InterPro" id="IPR001752">
    <property type="entry name" value="Kinesin_motor_dom"/>
</dbReference>
<feature type="compositionally biased region" description="Basic and acidic residues" evidence="6">
    <location>
        <begin position="75"/>
        <end position="84"/>
    </location>
</feature>
<evidence type="ECO:0000313" key="9">
    <source>
        <dbReference type="Proteomes" id="UP000054166"/>
    </source>
</evidence>
<dbReference type="GO" id="GO:0005871">
    <property type="term" value="C:kinesin complex"/>
    <property type="evidence" value="ECO:0007669"/>
    <property type="project" value="TreeGrafter"/>
</dbReference>
<evidence type="ECO:0000256" key="6">
    <source>
        <dbReference type="SAM" id="MobiDB-lite"/>
    </source>
</evidence>
<dbReference type="GO" id="GO:0007018">
    <property type="term" value="P:microtubule-based movement"/>
    <property type="evidence" value="ECO:0007669"/>
    <property type="project" value="InterPro"/>
</dbReference>
<dbReference type="GO" id="GO:0003777">
    <property type="term" value="F:microtubule motor activity"/>
    <property type="evidence" value="ECO:0007669"/>
    <property type="project" value="InterPro"/>
</dbReference>
<proteinExistence type="inferred from homology"/>
<evidence type="ECO:0000256" key="1">
    <source>
        <dbReference type="ARBA" id="ARBA00022741"/>
    </source>
</evidence>
<gene>
    <name evidence="8" type="ORF">PILCRDRAFT_462314</name>
</gene>
<evidence type="ECO:0000256" key="4">
    <source>
        <dbReference type="RuleBase" id="RU000394"/>
    </source>
</evidence>
<dbReference type="STRING" id="765440.A0A0C3FU65"/>
<evidence type="ECO:0000313" key="8">
    <source>
        <dbReference type="EMBL" id="KIM82441.1"/>
    </source>
</evidence>
<reference evidence="9" key="2">
    <citation type="submission" date="2015-01" db="EMBL/GenBank/DDBJ databases">
        <title>Evolutionary Origins and Diversification of the Mycorrhizal Mutualists.</title>
        <authorList>
            <consortium name="DOE Joint Genome Institute"/>
            <consortium name="Mycorrhizal Genomics Consortium"/>
            <person name="Kohler A."/>
            <person name="Kuo A."/>
            <person name="Nagy L.G."/>
            <person name="Floudas D."/>
            <person name="Copeland A."/>
            <person name="Barry K.W."/>
            <person name="Cichocki N."/>
            <person name="Veneault-Fourrey C."/>
            <person name="LaButti K."/>
            <person name="Lindquist E.A."/>
            <person name="Lipzen A."/>
            <person name="Lundell T."/>
            <person name="Morin E."/>
            <person name="Murat C."/>
            <person name="Riley R."/>
            <person name="Ohm R."/>
            <person name="Sun H."/>
            <person name="Tunlid A."/>
            <person name="Henrissat B."/>
            <person name="Grigoriev I.V."/>
            <person name="Hibbett D.S."/>
            <person name="Martin F."/>
        </authorList>
    </citation>
    <scope>NUCLEOTIDE SEQUENCE [LARGE SCALE GENOMIC DNA]</scope>
    <source>
        <strain evidence="9">F 1598</strain>
    </source>
</reference>
<dbReference type="AlphaFoldDB" id="A0A0C3FU65"/>
<protein>
    <recommendedName>
        <fullName evidence="4">Kinesin-like protein</fullName>
    </recommendedName>
</protein>
<accession>A0A0C3FU65</accession>
<dbReference type="InterPro" id="IPR019821">
    <property type="entry name" value="Kinesin_motor_CS"/>
</dbReference>
<evidence type="ECO:0000256" key="3">
    <source>
        <dbReference type="PROSITE-ProRule" id="PRU00283"/>
    </source>
</evidence>
<organism evidence="8 9">
    <name type="scientific">Piloderma croceum (strain F 1598)</name>
    <dbReference type="NCBI Taxonomy" id="765440"/>
    <lineage>
        <taxon>Eukaryota</taxon>
        <taxon>Fungi</taxon>
        <taxon>Dikarya</taxon>
        <taxon>Basidiomycota</taxon>
        <taxon>Agaricomycotina</taxon>
        <taxon>Agaricomycetes</taxon>
        <taxon>Agaricomycetidae</taxon>
        <taxon>Atheliales</taxon>
        <taxon>Atheliaceae</taxon>
        <taxon>Piloderma</taxon>
    </lineage>
</organism>
<keyword evidence="1 3" id="KW-0547">Nucleotide-binding</keyword>
<reference evidence="8 9" key="1">
    <citation type="submission" date="2014-04" db="EMBL/GenBank/DDBJ databases">
        <authorList>
            <consortium name="DOE Joint Genome Institute"/>
            <person name="Kuo A."/>
            <person name="Tarkka M."/>
            <person name="Buscot F."/>
            <person name="Kohler A."/>
            <person name="Nagy L.G."/>
            <person name="Floudas D."/>
            <person name="Copeland A."/>
            <person name="Barry K.W."/>
            <person name="Cichocki N."/>
            <person name="Veneault-Fourrey C."/>
            <person name="LaButti K."/>
            <person name="Lindquist E.A."/>
            <person name="Lipzen A."/>
            <person name="Lundell T."/>
            <person name="Morin E."/>
            <person name="Murat C."/>
            <person name="Sun H."/>
            <person name="Tunlid A."/>
            <person name="Henrissat B."/>
            <person name="Grigoriev I.V."/>
            <person name="Hibbett D.S."/>
            <person name="Martin F."/>
            <person name="Nordberg H.P."/>
            <person name="Cantor M.N."/>
            <person name="Hua S.X."/>
        </authorList>
    </citation>
    <scope>NUCLEOTIDE SEQUENCE [LARGE SCALE GENOMIC DNA]</scope>
    <source>
        <strain evidence="8 9">F 1598</strain>
    </source>
</reference>
<feature type="coiled-coil region" evidence="5">
    <location>
        <begin position="354"/>
        <end position="381"/>
    </location>
</feature>
<dbReference type="Pfam" id="PF00225">
    <property type="entry name" value="Kinesin"/>
    <property type="match status" value="1"/>
</dbReference>
<keyword evidence="3 4" id="KW-0505">Motor protein</keyword>
<dbReference type="HOGENOM" id="CLU_023803_0_0_1"/>
<comment type="similarity">
    <text evidence="3 4">Belongs to the TRAFAC class myosin-kinesin ATPase superfamily. Kinesin family.</text>
</comment>
<evidence type="ECO:0000256" key="5">
    <source>
        <dbReference type="SAM" id="Coils"/>
    </source>
</evidence>
<dbReference type="GO" id="GO:0005524">
    <property type="term" value="F:ATP binding"/>
    <property type="evidence" value="ECO:0007669"/>
    <property type="project" value="UniProtKB-UniRule"/>
</dbReference>
<dbReference type="SMART" id="SM00129">
    <property type="entry name" value="KISc"/>
    <property type="match status" value="1"/>
</dbReference>